<name>A0A6L6WKK4_9RHOB</name>
<gene>
    <name evidence="1" type="ORF">GO984_21380</name>
</gene>
<evidence type="ECO:0000313" key="1">
    <source>
        <dbReference type="EMBL" id="MVO18376.1"/>
    </source>
</evidence>
<sequence>MTKEPLAQLVCMRAERIFDEDFVDRILWSLNPELGGRRTFDLLSEGDDGAKKVNEWLHQYERVETPINSYQVGQLETANRDVCDLSALFGAVRSVTVLGTNWPVEVALLGQKHGGSCYFWGAKIFPASDWPSQILDASPIDLSDAPAAADVARECVARITRAQSCRLYSEEVEHTKQLMERLLHLGKLEPVPKVEVERPDLKMGEDQEADERVHNYLDLSFVLEDPRLEVFRLQRAWGCRDMYS</sequence>
<protein>
    <submittedName>
        <fullName evidence="1">Uncharacterized protein</fullName>
    </submittedName>
</protein>
<dbReference type="RefSeq" id="WP_157024581.1">
    <property type="nucleotide sequence ID" value="NZ_WQLV01000019.1"/>
</dbReference>
<dbReference type="Proteomes" id="UP000478892">
    <property type="component" value="Unassembled WGS sequence"/>
</dbReference>
<evidence type="ECO:0000313" key="2">
    <source>
        <dbReference type="Proteomes" id="UP000478892"/>
    </source>
</evidence>
<proteinExistence type="predicted"/>
<organism evidence="1 2">
    <name type="scientific">Parasedimentitalea huanghaiensis</name>
    <dbReference type="NCBI Taxonomy" id="2682100"/>
    <lineage>
        <taxon>Bacteria</taxon>
        <taxon>Pseudomonadati</taxon>
        <taxon>Pseudomonadota</taxon>
        <taxon>Alphaproteobacteria</taxon>
        <taxon>Rhodobacterales</taxon>
        <taxon>Paracoccaceae</taxon>
        <taxon>Parasedimentitalea</taxon>
    </lineage>
</organism>
<reference evidence="1 2" key="1">
    <citation type="submission" date="2019-12" db="EMBL/GenBank/DDBJ databases">
        <authorList>
            <person name="Zhang Y.-J."/>
        </authorList>
    </citation>
    <scope>NUCLEOTIDE SEQUENCE [LARGE SCALE GENOMIC DNA]</scope>
    <source>
        <strain evidence="1 2">CY05</strain>
    </source>
</reference>
<keyword evidence="2" id="KW-1185">Reference proteome</keyword>
<dbReference type="AlphaFoldDB" id="A0A6L6WKK4"/>
<accession>A0A6L6WKK4</accession>
<comment type="caution">
    <text evidence="1">The sequence shown here is derived from an EMBL/GenBank/DDBJ whole genome shotgun (WGS) entry which is preliminary data.</text>
</comment>
<dbReference type="EMBL" id="WQLV01000019">
    <property type="protein sequence ID" value="MVO18376.1"/>
    <property type="molecule type" value="Genomic_DNA"/>
</dbReference>